<keyword evidence="1" id="KW-0812">Transmembrane</keyword>
<reference evidence="2" key="1">
    <citation type="submission" date="2014-03" db="EMBL/GenBank/DDBJ databases">
        <title>The sialotranscriptome of Amblyomma triste, Amblyomma parvum and Amblyomma cajennense ticks, uncovered by 454-based RNA-seq.</title>
        <authorList>
            <person name="Garcia G.R."/>
            <person name="Gardinassi L.G."/>
            <person name="Ribeiro J.M."/>
            <person name="Anatriello E."/>
            <person name="Ferreira B.R."/>
            <person name="Moreira H.N."/>
            <person name="Mafra C."/>
            <person name="Olegario M.M."/>
            <person name="Szabo P.J."/>
            <person name="Miranda-Santos I.K."/>
            <person name="Maruyama S.R."/>
        </authorList>
    </citation>
    <scope>NUCLEOTIDE SEQUENCE</scope>
    <source>
        <strain evidence="2">Mato Grasso do Sul</strain>
        <tissue evidence="2">Salivary glands</tissue>
    </source>
</reference>
<sequence>MRAVHIFLVKSQALSFAAQVGEEDVWGRRGVNRDIHFQACCLFYVVEIVFVTVVRAILGERGRFGAIRSTLTCVAVLNAFVEEVVSLADVFIFYEITHACPLCLIVNIHQASILEVFTREHKWRFPAFFFIIGFFGGCTFFRWLTSTIAVAAALLFSLRPRSENS</sequence>
<feature type="transmembrane region" description="Helical" evidence="1">
    <location>
        <begin position="36"/>
        <end position="58"/>
    </location>
</feature>
<name>A0A023G1C6_AMBTT</name>
<accession>A0A023G1C6</accession>
<proteinExistence type="evidence at transcript level"/>
<keyword evidence="1" id="KW-0472">Membrane</keyword>
<protein>
    <submittedName>
        <fullName evidence="2">Uncharacterized protein</fullName>
    </submittedName>
</protein>
<organism evidence="2">
    <name type="scientific">Amblyomma triste</name>
    <name type="common">Neotropical tick</name>
    <dbReference type="NCBI Taxonomy" id="251400"/>
    <lineage>
        <taxon>Eukaryota</taxon>
        <taxon>Metazoa</taxon>
        <taxon>Ecdysozoa</taxon>
        <taxon>Arthropoda</taxon>
        <taxon>Chelicerata</taxon>
        <taxon>Arachnida</taxon>
        <taxon>Acari</taxon>
        <taxon>Parasitiformes</taxon>
        <taxon>Ixodida</taxon>
        <taxon>Ixodoidea</taxon>
        <taxon>Ixodidae</taxon>
        <taxon>Amblyomminae</taxon>
        <taxon>Amblyomma</taxon>
    </lineage>
</organism>
<dbReference type="AlphaFoldDB" id="A0A023G1C6"/>
<feature type="transmembrane region" description="Helical" evidence="1">
    <location>
        <begin position="127"/>
        <end position="156"/>
    </location>
</feature>
<keyword evidence="1" id="KW-1133">Transmembrane helix</keyword>
<evidence type="ECO:0000313" key="2">
    <source>
        <dbReference type="EMBL" id="JAC27981.1"/>
    </source>
</evidence>
<dbReference type="EMBL" id="GBBM01007437">
    <property type="protein sequence ID" value="JAC27981.1"/>
    <property type="molecule type" value="mRNA"/>
</dbReference>
<evidence type="ECO:0000256" key="1">
    <source>
        <dbReference type="SAM" id="Phobius"/>
    </source>
</evidence>